<reference evidence="13 14" key="1">
    <citation type="submission" date="2016-10" db="EMBL/GenBank/DDBJ databases">
        <authorList>
            <person name="Cai Z."/>
        </authorList>
    </citation>
    <scope>NUCLEOTIDE SEQUENCE [LARGE SCALE GENOMIC DNA]</scope>
</reference>
<evidence type="ECO:0000256" key="6">
    <source>
        <dbReference type="ARBA" id="ARBA00023212"/>
    </source>
</evidence>
<dbReference type="PROSITE" id="PS51230">
    <property type="entry name" value="EB1_C"/>
    <property type="match status" value="1"/>
</dbReference>
<dbReference type="CDD" id="cd00014">
    <property type="entry name" value="CH_SF"/>
    <property type="match status" value="1"/>
</dbReference>
<dbReference type="SUPFAM" id="SSF47576">
    <property type="entry name" value="Calponin-homology domain, CH-domain"/>
    <property type="match status" value="1"/>
</dbReference>
<feature type="region of interest" description="Disordered" evidence="10">
    <location>
        <begin position="174"/>
        <end position="217"/>
    </location>
</feature>
<evidence type="ECO:0000256" key="5">
    <source>
        <dbReference type="ARBA" id="ARBA00022776"/>
    </source>
</evidence>
<accession>A0A383WMT8</accession>
<evidence type="ECO:0000256" key="3">
    <source>
        <dbReference type="ARBA" id="ARBA00022618"/>
    </source>
</evidence>
<evidence type="ECO:0000256" key="4">
    <source>
        <dbReference type="ARBA" id="ARBA00022701"/>
    </source>
</evidence>
<dbReference type="Pfam" id="PF00307">
    <property type="entry name" value="CH"/>
    <property type="match status" value="1"/>
</dbReference>
<feature type="compositionally biased region" description="Low complexity" evidence="10">
    <location>
        <begin position="203"/>
        <end position="214"/>
    </location>
</feature>
<dbReference type="SUPFAM" id="SSF140612">
    <property type="entry name" value="EB1 dimerisation domain-like"/>
    <property type="match status" value="1"/>
</dbReference>
<dbReference type="GO" id="GO:0005874">
    <property type="term" value="C:microtubule"/>
    <property type="evidence" value="ECO:0007669"/>
    <property type="project" value="UniProtKB-KW"/>
</dbReference>
<keyword evidence="4 9" id="KW-0493">Microtubule</keyword>
<keyword evidence="6" id="KW-0206">Cytoskeleton</keyword>
<organism evidence="13 14">
    <name type="scientific">Tetradesmus obliquus</name>
    <name type="common">Green alga</name>
    <name type="synonym">Acutodesmus obliquus</name>
    <dbReference type="NCBI Taxonomy" id="3088"/>
    <lineage>
        <taxon>Eukaryota</taxon>
        <taxon>Viridiplantae</taxon>
        <taxon>Chlorophyta</taxon>
        <taxon>core chlorophytes</taxon>
        <taxon>Chlorophyceae</taxon>
        <taxon>CS clade</taxon>
        <taxon>Sphaeropleales</taxon>
        <taxon>Scenedesmaceae</taxon>
        <taxon>Tetradesmus</taxon>
    </lineage>
</organism>
<feature type="domain" description="EB1 C-terminal" evidence="12">
    <location>
        <begin position="209"/>
        <end position="279"/>
    </location>
</feature>
<dbReference type="InterPro" id="IPR036872">
    <property type="entry name" value="CH_dom_sf"/>
</dbReference>
<name>A0A383WMT8_TETOB</name>
<dbReference type="InterPro" id="IPR036133">
    <property type="entry name" value="EB1_C_sf"/>
</dbReference>
<evidence type="ECO:0000313" key="14">
    <source>
        <dbReference type="Proteomes" id="UP000256970"/>
    </source>
</evidence>
<evidence type="ECO:0008006" key="15">
    <source>
        <dbReference type="Google" id="ProtNLM"/>
    </source>
</evidence>
<evidence type="ECO:0000259" key="12">
    <source>
        <dbReference type="PROSITE" id="PS51230"/>
    </source>
</evidence>
<dbReference type="GO" id="GO:0009524">
    <property type="term" value="C:phragmoplast"/>
    <property type="evidence" value="ECO:0007669"/>
    <property type="project" value="UniProtKB-SubCell"/>
</dbReference>
<dbReference type="FunFam" id="1.10.418.10:FF:000028">
    <property type="entry name" value="RP/EB family microtubule-associated protein"/>
    <property type="match status" value="1"/>
</dbReference>
<dbReference type="PANTHER" id="PTHR10623">
    <property type="entry name" value="MICROTUBULE-ASSOCIATED PROTEIN RP/EB FAMILY MEMBER"/>
    <property type="match status" value="1"/>
</dbReference>
<keyword evidence="3" id="KW-0132">Cell division</keyword>
<dbReference type="InterPro" id="IPR027328">
    <property type="entry name" value="MAPRE"/>
</dbReference>
<protein>
    <recommendedName>
        <fullName evidence="15">Calponin-homology (CH) domain-containing protein</fullName>
    </recommendedName>
</protein>
<dbReference type="InterPro" id="IPR001715">
    <property type="entry name" value="CH_dom"/>
</dbReference>
<keyword evidence="2" id="KW-0963">Cytoplasm</keyword>
<comment type="subcellular location">
    <subcellularLocation>
        <location evidence="8">Cytoplasm</location>
        <location evidence="8">Cytoskeleton</location>
        <location evidence="8">Phragmoplast</location>
    </subcellularLocation>
</comment>
<dbReference type="Gene3D" id="1.10.418.10">
    <property type="entry name" value="Calponin-like domain"/>
    <property type="match status" value="1"/>
</dbReference>
<evidence type="ECO:0000256" key="2">
    <source>
        <dbReference type="ARBA" id="ARBA00022490"/>
    </source>
</evidence>
<evidence type="ECO:0000256" key="10">
    <source>
        <dbReference type="SAM" id="MobiDB-lite"/>
    </source>
</evidence>
<evidence type="ECO:0000259" key="11">
    <source>
        <dbReference type="PROSITE" id="PS50021"/>
    </source>
</evidence>
<dbReference type="GO" id="GO:0051301">
    <property type="term" value="P:cell division"/>
    <property type="evidence" value="ECO:0007669"/>
    <property type="project" value="UniProtKB-KW"/>
</dbReference>
<evidence type="ECO:0000256" key="9">
    <source>
        <dbReference type="PROSITE-ProRule" id="PRU00576"/>
    </source>
</evidence>
<keyword evidence="5" id="KW-0498">Mitosis</keyword>
<feature type="compositionally biased region" description="Low complexity" evidence="10">
    <location>
        <begin position="179"/>
        <end position="188"/>
    </location>
</feature>
<sequence>MAAAEAYFVGRSELLSWINSTLGLRINKVEETANGAVACQLMDALFPGVVPMKKVDFNAKNDYDMINNYKVLQDVFNKLGVEKHCEVAKLIKGRPLDNTEFMQWFKAYWDTTTGGQPIGDYDPAARRQLCKTGPLKGSGSGPAAAAPARSTVAGSAASTAGALQRRIGQPASYATKNSTLPTAGGAAATPPPARAGSKKKLISSSARTSVTSDSDTIERLQEEASSWRVSAETATKEKDFYYSKLRAIELLCNTAGVAGSPVAKAVEDILYAATQEEGEACLAAAIAELEAGAGAAPDGMQQAEAVEQLQQQLQSGTELQQQEEGDLQQGGVAEQELGYAAEGVEQQDAAAAVPVC</sequence>
<dbReference type="Gene3D" id="1.20.5.1430">
    <property type="match status" value="1"/>
</dbReference>
<dbReference type="GO" id="GO:0008017">
    <property type="term" value="F:microtubule binding"/>
    <property type="evidence" value="ECO:0007669"/>
    <property type="project" value="InterPro"/>
</dbReference>
<keyword evidence="7" id="KW-0131">Cell cycle</keyword>
<gene>
    <name evidence="13" type="ORF">BQ4739_LOCUS19073</name>
</gene>
<dbReference type="InterPro" id="IPR004953">
    <property type="entry name" value="EB1_C"/>
</dbReference>
<dbReference type="PROSITE" id="PS50021">
    <property type="entry name" value="CH"/>
    <property type="match status" value="1"/>
</dbReference>
<evidence type="ECO:0000313" key="13">
    <source>
        <dbReference type="EMBL" id="SZX78767.1"/>
    </source>
</evidence>
<dbReference type="AlphaFoldDB" id="A0A383WMT8"/>
<dbReference type="Pfam" id="PF03271">
    <property type="entry name" value="EB1"/>
    <property type="match status" value="1"/>
</dbReference>
<proteinExistence type="inferred from homology"/>
<evidence type="ECO:0000256" key="7">
    <source>
        <dbReference type="ARBA" id="ARBA00023306"/>
    </source>
</evidence>
<dbReference type="STRING" id="3088.A0A383WMT8"/>
<comment type="similarity">
    <text evidence="1">Belongs to the MAPRE family.</text>
</comment>
<keyword evidence="14" id="KW-1185">Reference proteome</keyword>
<dbReference type="Proteomes" id="UP000256970">
    <property type="component" value="Unassembled WGS sequence"/>
</dbReference>
<dbReference type="EMBL" id="FNXT01001339">
    <property type="protein sequence ID" value="SZX78767.1"/>
    <property type="molecule type" value="Genomic_DNA"/>
</dbReference>
<dbReference type="GO" id="GO:0009652">
    <property type="term" value="P:thigmotropism"/>
    <property type="evidence" value="ECO:0007669"/>
    <property type="project" value="UniProtKB-ARBA"/>
</dbReference>
<feature type="domain" description="Calponin-homology (CH)" evidence="11">
    <location>
        <begin position="8"/>
        <end position="110"/>
    </location>
</feature>
<evidence type="ECO:0000256" key="8">
    <source>
        <dbReference type="ARBA" id="ARBA00060413"/>
    </source>
</evidence>
<evidence type="ECO:0000256" key="1">
    <source>
        <dbReference type="ARBA" id="ARBA00010729"/>
    </source>
</evidence>